<accession>A0A2K2DJV7</accession>
<proteinExistence type="predicted"/>
<feature type="non-terminal residue" evidence="3">
    <location>
        <position position="1"/>
    </location>
</feature>
<dbReference type="InterPro" id="IPR058331">
    <property type="entry name" value="DUF8018"/>
</dbReference>
<reference evidence="4" key="3">
    <citation type="submission" date="2018-08" db="UniProtKB">
        <authorList>
            <consortium name="EnsemblPlants"/>
        </authorList>
    </citation>
    <scope>IDENTIFICATION</scope>
    <source>
        <strain evidence="4">cv. Bd21</strain>
    </source>
</reference>
<feature type="region of interest" description="Disordered" evidence="1">
    <location>
        <begin position="1"/>
        <end position="41"/>
    </location>
</feature>
<dbReference type="PANTHER" id="PTHR35289">
    <property type="entry name" value="TRANSMEMBRANE PROTEIN"/>
    <property type="match status" value="1"/>
</dbReference>
<protein>
    <recommendedName>
        <fullName evidence="2">DUF8018 domain-containing protein</fullName>
    </recommendedName>
</protein>
<dbReference type="InParanoid" id="A0A2K2DJV7"/>
<dbReference type="InterPro" id="IPR052694">
    <property type="entry name" value="Mt_uS3-like"/>
</dbReference>
<dbReference type="Pfam" id="PF26057">
    <property type="entry name" value="DUF8018"/>
    <property type="match status" value="1"/>
</dbReference>
<sequence>DSTSSSTYEGFTYTSDLVEDSTSSERGTTSLLPQPILGEQATPPALPEAVNQAQPTTSFPFQSNEIIGGDSVEAIERRLLGRILSPSAYEIKMTRIQVEDLFEVKVEIIRKMLGLHRRGDWMGRGARALDNPRTTTGEESLERLFHMLGDLQQNNLQSATFRQLVERVLLRTDAIQHSAT</sequence>
<dbReference type="Gramene" id="PNT74554">
    <property type="protein sequence ID" value="PNT74554"/>
    <property type="gene ID" value="BRADI_1g17532v3"/>
</dbReference>
<evidence type="ECO:0000313" key="3">
    <source>
        <dbReference type="EMBL" id="PNT74554.1"/>
    </source>
</evidence>
<dbReference type="Proteomes" id="UP000008810">
    <property type="component" value="Chromosome 1"/>
</dbReference>
<dbReference type="EnsemblPlants" id="PNT74554">
    <property type="protein sequence ID" value="PNT74554"/>
    <property type="gene ID" value="BRADI_1g17532v3"/>
</dbReference>
<dbReference type="EMBL" id="CM000880">
    <property type="protein sequence ID" value="PNT74554.1"/>
    <property type="molecule type" value="Genomic_DNA"/>
</dbReference>
<feature type="compositionally biased region" description="Polar residues" evidence="1">
    <location>
        <begin position="1"/>
        <end position="32"/>
    </location>
</feature>
<dbReference type="ExpressionAtlas" id="A0A2K2DJV7">
    <property type="expression patterns" value="baseline"/>
</dbReference>
<name>A0A2K2DJV7_BRADI</name>
<gene>
    <name evidence="3" type="ORF">BRADI_1g17532v3</name>
</gene>
<dbReference type="AlphaFoldDB" id="A0A2K2DJV7"/>
<organism evidence="3">
    <name type="scientific">Brachypodium distachyon</name>
    <name type="common">Purple false brome</name>
    <name type="synonym">Trachynia distachya</name>
    <dbReference type="NCBI Taxonomy" id="15368"/>
    <lineage>
        <taxon>Eukaryota</taxon>
        <taxon>Viridiplantae</taxon>
        <taxon>Streptophyta</taxon>
        <taxon>Embryophyta</taxon>
        <taxon>Tracheophyta</taxon>
        <taxon>Spermatophyta</taxon>
        <taxon>Magnoliopsida</taxon>
        <taxon>Liliopsida</taxon>
        <taxon>Poales</taxon>
        <taxon>Poaceae</taxon>
        <taxon>BOP clade</taxon>
        <taxon>Pooideae</taxon>
        <taxon>Stipodae</taxon>
        <taxon>Brachypodieae</taxon>
        <taxon>Brachypodium</taxon>
    </lineage>
</organism>
<dbReference type="OrthoDB" id="1696596at2759"/>
<evidence type="ECO:0000259" key="2">
    <source>
        <dbReference type="Pfam" id="PF26057"/>
    </source>
</evidence>
<reference evidence="3" key="2">
    <citation type="submission" date="2017-06" db="EMBL/GenBank/DDBJ databases">
        <title>WGS assembly of Brachypodium distachyon.</title>
        <authorList>
            <consortium name="The International Brachypodium Initiative"/>
            <person name="Lucas S."/>
            <person name="Harmon-Smith M."/>
            <person name="Lail K."/>
            <person name="Tice H."/>
            <person name="Grimwood J."/>
            <person name="Bruce D."/>
            <person name="Barry K."/>
            <person name="Shu S."/>
            <person name="Lindquist E."/>
            <person name="Wang M."/>
            <person name="Pitluck S."/>
            <person name="Vogel J.P."/>
            <person name="Garvin D.F."/>
            <person name="Mockler T.C."/>
            <person name="Schmutz J."/>
            <person name="Rokhsar D."/>
            <person name="Bevan M.W."/>
        </authorList>
    </citation>
    <scope>NUCLEOTIDE SEQUENCE</scope>
    <source>
        <strain evidence="3">Bd21</strain>
    </source>
</reference>
<keyword evidence="5" id="KW-1185">Reference proteome</keyword>
<evidence type="ECO:0000313" key="5">
    <source>
        <dbReference type="Proteomes" id="UP000008810"/>
    </source>
</evidence>
<reference evidence="3 4" key="1">
    <citation type="journal article" date="2010" name="Nature">
        <title>Genome sequencing and analysis of the model grass Brachypodium distachyon.</title>
        <authorList>
            <consortium name="International Brachypodium Initiative"/>
        </authorList>
    </citation>
    <scope>NUCLEOTIDE SEQUENCE [LARGE SCALE GENOMIC DNA]</scope>
    <source>
        <strain evidence="3 4">Bd21</strain>
    </source>
</reference>
<evidence type="ECO:0000256" key="1">
    <source>
        <dbReference type="SAM" id="MobiDB-lite"/>
    </source>
</evidence>
<dbReference type="PANTHER" id="PTHR35289:SF1">
    <property type="entry name" value="ATP SYNTHASE 9 MITOCHONDRIAL-RELATED"/>
    <property type="match status" value="1"/>
</dbReference>
<evidence type="ECO:0000313" key="4">
    <source>
        <dbReference type="EnsemblPlants" id="PNT74554"/>
    </source>
</evidence>
<feature type="domain" description="DUF8018" evidence="2">
    <location>
        <begin position="64"/>
        <end position="165"/>
    </location>
</feature>